<comment type="caution">
    <text evidence="3">The sequence shown here is derived from an EMBL/GenBank/DDBJ whole genome shotgun (WGS) entry which is preliminary data.</text>
</comment>
<evidence type="ECO:0000256" key="1">
    <source>
        <dbReference type="ARBA" id="ARBA00022527"/>
    </source>
</evidence>
<protein>
    <submittedName>
        <fullName evidence="3">Two-component sensor histidine kinase</fullName>
    </submittedName>
</protein>
<keyword evidence="1" id="KW-0723">Serine/threonine-protein kinase</keyword>
<dbReference type="SUPFAM" id="SSF55874">
    <property type="entry name" value="ATPase domain of HSP90 chaperone/DNA topoisomerase II/histidine kinase"/>
    <property type="match status" value="1"/>
</dbReference>
<proteinExistence type="predicted"/>
<gene>
    <name evidence="3" type="ORF">FHS44_001086</name>
</gene>
<dbReference type="PANTHER" id="PTHR35526">
    <property type="entry name" value="ANTI-SIGMA-F FACTOR RSBW-RELATED"/>
    <property type="match status" value="1"/>
</dbReference>
<keyword evidence="3" id="KW-0418">Kinase</keyword>
<reference evidence="3 4" key="1">
    <citation type="submission" date="2020-08" db="EMBL/GenBank/DDBJ databases">
        <title>Genomic Encyclopedia of Type Strains, Phase III (KMG-III): the genomes of soil and plant-associated and newly described type strains.</title>
        <authorList>
            <person name="Whitman W."/>
        </authorList>
    </citation>
    <scope>NUCLEOTIDE SEQUENCE [LARGE SCALE GENOMIC DNA]</scope>
    <source>
        <strain evidence="3 4">CECT 8840</strain>
    </source>
</reference>
<dbReference type="InterPro" id="IPR050267">
    <property type="entry name" value="Anti-sigma-factor_SerPK"/>
</dbReference>
<dbReference type="EMBL" id="JACHJP010000001">
    <property type="protein sequence ID" value="MBB4914014.1"/>
    <property type="molecule type" value="Genomic_DNA"/>
</dbReference>
<evidence type="ECO:0000313" key="4">
    <source>
        <dbReference type="Proteomes" id="UP000552644"/>
    </source>
</evidence>
<evidence type="ECO:0000259" key="2">
    <source>
        <dbReference type="Pfam" id="PF13581"/>
    </source>
</evidence>
<dbReference type="GO" id="GO:0004674">
    <property type="term" value="F:protein serine/threonine kinase activity"/>
    <property type="evidence" value="ECO:0007669"/>
    <property type="project" value="UniProtKB-KW"/>
</dbReference>
<dbReference type="InterPro" id="IPR003594">
    <property type="entry name" value="HATPase_dom"/>
</dbReference>
<dbReference type="InterPro" id="IPR036890">
    <property type="entry name" value="HATPase_C_sf"/>
</dbReference>
<organism evidence="3 4">
    <name type="scientific">Streptosporangium saharense</name>
    <dbReference type="NCBI Taxonomy" id="1706840"/>
    <lineage>
        <taxon>Bacteria</taxon>
        <taxon>Bacillati</taxon>
        <taxon>Actinomycetota</taxon>
        <taxon>Actinomycetes</taxon>
        <taxon>Streptosporangiales</taxon>
        <taxon>Streptosporangiaceae</taxon>
        <taxon>Streptosporangium</taxon>
    </lineage>
</organism>
<name>A0A7W7QIF6_9ACTN</name>
<dbReference type="Gene3D" id="3.30.565.10">
    <property type="entry name" value="Histidine kinase-like ATPase, C-terminal domain"/>
    <property type="match status" value="1"/>
</dbReference>
<dbReference type="AlphaFoldDB" id="A0A7W7QIF6"/>
<dbReference type="Proteomes" id="UP000552644">
    <property type="component" value="Unassembled WGS sequence"/>
</dbReference>
<evidence type="ECO:0000313" key="3">
    <source>
        <dbReference type="EMBL" id="MBB4914014.1"/>
    </source>
</evidence>
<keyword evidence="3" id="KW-0808">Transferase</keyword>
<feature type="domain" description="Histidine kinase/HSP90-like ATPase" evidence="2">
    <location>
        <begin position="30"/>
        <end position="116"/>
    </location>
</feature>
<dbReference type="Pfam" id="PF13581">
    <property type="entry name" value="HATPase_c_2"/>
    <property type="match status" value="1"/>
</dbReference>
<sequence>MIPINNGHFTWKETPLGEVLLEKTTASAGAARARALDLIGQDHPAKDDVLLIVSELVTNAVVHADRGRTPIRLRLVTTRDLLVVEVHDPGSLFDAPRVTDVQDVCAPAGRGLHLVSIICGGRWGSSLLDDRQGRLVWAALPRTDDAPSAYEIFVARRQRAA</sequence>
<dbReference type="CDD" id="cd16936">
    <property type="entry name" value="HATPase_RsbW-like"/>
    <property type="match status" value="1"/>
</dbReference>
<dbReference type="PANTHER" id="PTHR35526:SF3">
    <property type="entry name" value="ANTI-SIGMA-F FACTOR RSBW"/>
    <property type="match status" value="1"/>
</dbReference>
<accession>A0A7W7QIF6</accession>
<keyword evidence="4" id="KW-1185">Reference proteome</keyword>